<evidence type="ECO:0000313" key="2">
    <source>
        <dbReference type="Proteomes" id="UP000789525"/>
    </source>
</evidence>
<protein>
    <submittedName>
        <fullName evidence="1">7915_t:CDS:1</fullName>
    </submittedName>
</protein>
<reference evidence="1" key="1">
    <citation type="submission" date="2021-06" db="EMBL/GenBank/DDBJ databases">
        <authorList>
            <person name="Kallberg Y."/>
            <person name="Tangrot J."/>
            <person name="Rosling A."/>
        </authorList>
    </citation>
    <scope>NUCLEOTIDE SEQUENCE</scope>
    <source>
        <strain evidence="1">CL356</strain>
    </source>
</reference>
<accession>A0ACA9LN28</accession>
<sequence>PHIILGARDPEGPVYRMTYIFAFSESMDELRRQVLSNTDGEERVEVNQRHLIDKILASHDIKAYQCNYFKDDAKSTSVQIIFETQKSSNATEINILKDKCVRILFKNNGFEFRPEDWNRLKKIAEGNPDEQKGFTGNLREISVFFNDKRIIHLTKKMSDPRPMNIISGLSTTSPQKMFSLRSVDVRQVQLDVVRLLIPKKNTRSKMGLSEYPKEEASMYLRVASGHLDVRVTKAFSNEMERSTKKKPPSTTSIHIIFSGYDEHSYSSDRNEKVSDIFKNLLPYPEQGRIFIGFPTHQTTGCSSHLSARLIPTVERESIDLVDKTLAVYNNEMLCLVGILCRILYEDEMAQISKLYNEIVGSSPIDSKDEAIKSGREYFERKAAHALAHFTFKPSTPNAYVGRIAELQFYKCSTKPISILSTRGVQPADLIRLPNPEMEAFIKSVPVIPKILMEQCDAFIKKTRDTMGLIKDIKINDVFVELQSRALTKEETVALMKWWISYRKKEKSSENELHQLLRSTVIRVKDDEILPLNKVRYFLNPSVIAPENDVPSDVLQYSISRNFQKADLEKWFGEWKELSLVTWSQFIVSNPQLETDPDVAEKVLGIIARSFGKCSNKDQELIKELLSRKKCIPTKHGMKIPDEAYFPSVNLFPDLPIVYFKNMKTPEKLLQSLGVRKHVDLQLVFDRLVSQGNWDHMQLVKYLSSVSSSLKEIEMKRLKLTAIWPKEQGVETQVTKDEVKPKVSRFTASELYIPSQEMRKFGLPIIEWNGKWHRNSEEAKFLLSLGLQEYPPLTIILQLASPNSEPNIRKEALKYFINNFKDKYSSKYNAREIKIPFLQCTDPNVFETPLGCFSNPDCTIMKFHALHHDLRFRAEELGVRQHPSREQLLDRLIQHPLESETEAREVFGYLSSQLANFNSYDWDSLGNLKFIPIRNKNQPNKISYVSPRNCFFKSSEESFSEYFSYVDFGEKANRFLLSCGVKTEPSPTEFAEFLVRSSREFWNTIGDNVEKYLSILRNIAFNSNSIFKNKNLFYEMGRAPILLGVKRKESDKELADNSLQEIDHYVLASAKDIYINDNTNYQQVFSPLTAPMEQTLEKFYQELGSRSLYSCVRESIQPKGQITTSRQAVDLKKMINQRAQLFYHDIHRSDIKRPVQWVRELKVMEIERIDATYVLVTTNETKIEQISSCIVEDTRSKSWILYVTPGDPDYLDIASHLGQNIFIKSKWKDISHLAMLLTTPLTSLKRKGYPVDRILASHKTPVRIADKYESPKSPRSAGKINSPGSSSEIEQYVKQIQETYPDCDPAFIRRILAQEKFDLNKVANNLADMDYPKISKSPYNPNNYGSDGLKNNGWGIFDKVKSYVTSTAGANVQAPIRSQQTVESKSNVGESSPVTKPIDVNPGTTKNLQDVLRRAVKMCRSNSGSAIDSRATVNHVTESQISYCDVLPGNINIFDQKGKTRMT</sequence>
<feature type="non-terminal residue" evidence="1">
    <location>
        <position position="1"/>
    </location>
</feature>
<keyword evidence="2" id="KW-1185">Reference proteome</keyword>
<evidence type="ECO:0000313" key="1">
    <source>
        <dbReference type="EMBL" id="CAG8538686.1"/>
    </source>
</evidence>
<organism evidence="1 2">
    <name type="scientific">Acaulospora colombiana</name>
    <dbReference type="NCBI Taxonomy" id="27376"/>
    <lineage>
        <taxon>Eukaryota</taxon>
        <taxon>Fungi</taxon>
        <taxon>Fungi incertae sedis</taxon>
        <taxon>Mucoromycota</taxon>
        <taxon>Glomeromycotina</taxon>
        <taxon>Glomeromycetes</taxon>
        <taxon>Diversisporales</taxon>
        <taxon>Acaulosporaceae</taxon>
        <taxon>Acaulospora</taxon>
    </lineage>
</organism>
<dbReference type="Proteomes" id="UP000789525">
    <property type="component" value="Unassembled WGS sequence"/>
</dbReference>
<name>A0ACA9LN28_9GLOM</name>
<dbReference type="EMBL" id="CAJVPT010007202">
    <property type="protein sequence ID" value="CAG8538686.1"/>
    <property type="molecule type" value="Genomic_DNA"/>
</dbReference>
<gene>
    <name evidence="1" type="ORF">ACOLOM_LOCUS4381</name>
</gene>
<proteinExistence type="predicted"/>
<comment type="caution">
    <text evidence="1">The sequence shown here is derived from an EMBL/GenBank/DDBJ whole genome shotgun (WGS) entry which is preliminary data.</text>
</comment>